<evidence type="ECO:0000313" key="1">
    <source>
        <dbReference type="EMBL" id="OBZ84812.1"/>
    </source>
</evidence>
<gene>
    <name evidence="1" type="ORF">A0J61_07138</name>
</gene>
<protein>
    <submittedName>
        <fullName evidence="1">Uncharacterized protein</fullName>
    </submittedName>
</protein>
<evidence type="ECO:0000313" key="2">
    <source>
        <dbReference type="Proteomes" id="UP000093000"/>
    </source>
</evidence>
<dbReference type="AlphaFoldDB" id="A0A1C7N6U6"/>
<reference evidence="1 2" key="1">
    <citation type="submission" date="2016-03" db="EMBL/GenBank/DDBJ databases">
        <title>Choanephora cucurbitarum.</title>
        <authorList>
            <person name="Min B."/>
            <person name="Park H."/>
            <person name="Park J.-H."/>
            <person name="Shin H.-D."/>
            <person name="Choi I.-G."/>
        </authorList>
    </citation>
    <scope>NUCLEOTIDE SEQUENCE [LARGE SCALE GENOMIC DNA]</scope>
    <source>
        <strain evidence="1 2">KUS-F28377</strain>
    </source>
</reference>
<keyword evidence="2" id="KW-1185">Reference proteome</keyword>
<proteinExistence type="predicted"/>
<comment type="caution">
    <text evidence="1">The sequence shown here is derived from an EMBL/GenBank/DDBJ whole genome shotgun (WGS) entry which is preliminary data.</text>
</comment>
<dbReference type="InParanoid" id="A0A1C7N6U6"/>
<organism evidence="1 2">
    <name type="scientific">Choanephora cucurbitarum</name>
    <dbReference type="NCBI Taxonomy" id="101091"/>
    <lineage>
        <taxon>Eukaryota</taxon>
        <taxon>Fungi</taxon>
        <taxon>Fungi incertae sedis</taxon>
        <taxon>Mucoromycota</taxon>
        <taxon>Mucoromycotina</taxon>
        <taxon>Mucoromycetes</taxon>
        <taxon>Mucorales</taxon>
        <taxon>Mucorineae</taxon>
        <taxon>Choanephoraceae</taxon>
        <taxon>Choanephoroideae</taxon>
        <taxon>Choanephora</taxon>
    </lineage>
</organism>
<dbReference type="EMBL" id="LUGH01000466">
    <property type="protein sequence ID" value="OBZ84812.1"/>
    <property type="molecule type" value="Genomic_DNA"/>
</dbReference>
<name>A0A1C7N6U6_9FUNG</name>
<dbReference type="Proteomes" id="UP000093000">
    <property type="component" value="Unassembled WGS sequence"/>
</dbReference>
<accession>A0A1C7N6U6</accession>
<sequence>MIESYKTVCSKEIFVKNQIPFIELPRLLNQYVKKQANKKWMLTSKRYMEQNLVPFHPLFFTQGKPIQQAASLVLRVFVEESNCQRVKAFKSRLPDKPNNLAHQLLNGYIDRLSKQKEFSAEEFDRKELKKDMLNIYEKILAGAIRDANNNLKAKAIKLAKRN</sequence>